<protein>
    <recommendedName>
        <fullName evidence="3">Calpastatin</fullName>
    </recommendedName>
</protein>
<reference evidence="1" key="2">
    <citation type="submission" date="2023-01" db="EMBL/GenBank/DDBJ databases">
        <authorList>
            <person name="Sun Q."/>
            <person name="Evtushenko L."/>
        </authorList>
    </citation>
    <scope>NUCLEOTIDE SEQUENCE</scope>
    <source>
        <strain evidence="1">VKM B-2935</strain>
    </source>
</reference>
<reference evidence="1" key="1">
    <citation type="journal article" date="2014" name="Int. J. Syst. Evol. Microbiol.">
        <title>Complete genome sequence of Corynebacterium casei LMG S-19264T (=DSM 44701T), isolated from a smear-ripened cheese.</title>
        <authorList>
            <consortium name="US DOE Joint Genome Institute (JGI-PGF)"/>
            <person name="Walter F."/>
            <person name="Albersmeier A."/>
            <person name="Kalinowski J."/>
            <person name="Ruckert C."/>
        </authorList>
    </citation>
    <scope>NUCLEOTIDE SEQUENCE</scope>
    <source>
        <strain evidence="1">VKM B-2935</strain>
    </source>
</reference>
<evidence type="ECO:0000313" key="1">
    <source>
        <dbReference type="EMBL" id="GLK88002.1"/>
    </source>
</evidence>
<dbReference type="Proteomes" id="UP001143328">
    <property type="component" value="Unassembled WGS sequence"/>
</dbReference>
<comment type="caution">
    <text evidence="1">The sequence shown here is derived from an EMBL/GenBank/DDBJ whole genome shotgun (WGS) entry which is preliminary data.</text>
</comment>
<dbReference type="RefSeq" id="WP_271194232.1">
    <property type="nucleotide sequence ID" value="NZ_BSFN01000002.1"/>
</dbReference>
<dbReference type="InterPro" id="IPR014937">
    <property type="entry name" value="DUF1810"/>
</dbReference>
<evidence type="ECO:0008006" key="3">
    <source>
        <dbReference type="Google" id="ProtNLM"/>
    </source>
</evidence>
<accession>A0A9W6NEP9</accession>
<gene>
    <name evidence="1" type="ORF">GCM10017655_10640</name>
</gene>
<sequence length="140" mass="15554">MADPYNLQRFVDAQASTYEHALAELEAGKKQSHWMWFIFPQLEGLGHSANAQRYGISGLDEANAYVTHPILGPRLHACAEALLAWSQRTAREIFGSPDDIKLCSSMTLFATLPPENNVFAQVLEHFFEGHADPLTLARVG</sequence>
<dbReference type="AlphaFoldDB" id="A0A9W6NEP9"/>
<dbReference type="Gene3D" id="1.25.40.380">
    <property type="entry name" value="Protein of unknown function DUF1810"/>
    <property type="match status" value="1"/>
</dbReference>
<dbReference type="Pfam" id="PF08837">
    <property type="entry name" value="DUF1810"/>
    <property type="match status" value="1"/>
</dbReference>
<evidence type="ECO:0000313" key="2">
    <source>
        <dbReference type="Proteomes" id="UP001143328"/>
    </source>
</evidence>
<dbReference type="EMBL" id="BSFN01000002">
    <property type="protein sequence ID" value="GLK88002.1"/>
    <property type="molecule type" value="Genomic_DNA"/>
</dbReference>
<dbReference type="SUPFAM" id="SSF140736">
    <property type="entry name" value="Rv1873-like"/>
    <property type="match status" value="1"/>
</dbReference>
<name>A0A9W6NEP9_9PSED</name>
<keyword evidence="2" id="KW-1185">Reference proteome</keyword>
<organism evidence="1 2">
    <name type="scientific">Pseudomonas turukhanskensis</name>
    <dbReference type="NCBI Taxonomy" id="1806536"/>
    <lineage>
        <taxon>Bacteria</taxon>
        <taxon>Pseudomonadati</taxon>
        <taxon>Pseudomonadota</taxon>
        <taxon>Gammaproteobacteria</taxon>
        <taxon>Pseudomonadales</taxon>
        <taxon>Pseudomonadaceae</taxon>
        <taxon>Pseudomonas</taxon>
    </lineage>
</organism>
<dbReference type="PIRSF" id="PIRSF008546">
    <property type="entry name" value="UCP008546"/>
    <property type="match status" value="1"/>
</dbReference>
<proteinExistence type="predicted"/>
<dbReference type="InterPro" id="IPR036287">
    <property type="entry name" value="Rv1873-like_sf"/>
</dbReference>